<organism evidence="2 3">
    <name type="scientific">Sedimentisphaera salicampi</name>
    <dbReference type="NCBI Taxonomy" id="1941349"/>
    <lineage>
        <taxon>Bacteria</taxon>
        <taxon>Pseudomonadati</taxon>
        <taxon>Planctomycetota</taxon>
        <taxon>Phycisphaerae</taxon>
        <taxon>Sedimentisphaerales</taxon>
        <taxon>Sedimentisphaeraceae</taxon>
        <taxon>Sedimentisphaera</taxon>
    </lineage>
</organism>
<proteinExistence type="predicted"/>
<name>A0A1W6LKZ5_9BACT</name>
<dbReference type="RefSeq" id="WP_161491601.1">
    <property type="nucleotide sequence ID" value="NZ_CP021023.1"/>
</dbReference>
<dbReference type="KEGG" id="pbp:STSP1_00829"/>
<dbReference type="AlphaFoldDB" id="A0A1W6LKZ5"/>
<dbReference type="EMBL" id="CP021023">
    <property type="protein sequence ID" value="ARN56447.1"/>
    <property type="molecule type" value="Genomic_DNA"/>
</dbReference>
<evidence type="ECO:0000313" key="3">
    <source>
        <dbReference type="Proteomes" id="UP000193334"/>
    </source>
</evidence>
<dbReference type="Proteomes" id="UP000193334">
    <property type="component" value="Chromosome"/>
</dbReference>
<feature type="signal peptide" evidence="1">
    <location>
        <begin position="1"/>
        <end position="26"/>
    </location>
</feature>
<evidence type="ECO:0000256" key="1">
    <source>
        <dbReference type="SAM" id="SignalP"/>
    </source>
</evidence>
<keyword evidence="3" id="KW-1185">Reference proteome</keyword>
<dbReference type="Gene3D" id="3.60.21.10">
    <property type="match status" value="1"/>
</dbReference>
<protein>
    <submittedName>
        <fullName evidence="2">Uncharacterized protein</fullName>
    </submittedName>
</protein>
<sequence length="380" mass="42913" precursor="true">MKKIFSVKSLFLMVILSGIAVSGLFAAGHEHGEDFEFPTSDKGANFCFTSFPDLFNWNIDYPQPGWEDAMDWFLGGMKKEGPAFSLNAGDIMDARWWENPDQVRRKTNQYWGGFARRFRDKNIRLFIAPGDHEYGDDGGLKNHKDLVPVFAEQFVKIFNMPVNGPEHKKGLAYSFTKGNLAVISVDQFEDKGDKMGMTVSGKQLEWFENELKKYSDKDFIIVQGHMPAAGPVRSKNSSANMLKGGTNSAFWKTMVKYGVDAYLCGEHHRITAKRVDGIWQIVHGALWGTQTDVNYLRGSVFDDKLVLELFKFDVEYSGGHIGDHPHRSPTHAPREKAAISQEAIKHGPDIVGRLIIEKSDKENITALTSGAFIQDWYKQF</sequence>
<reference evidence="3" key="1">
    <citation type="submission" date="2017-04" db="EMBL/GenBank/DDBJ databases">
        <title>Comparative genomics and description of representatives of a novel lineage of planctomycetes thriving in anoxic sediments.</title>
        <authorList>
            <person name="Spring S."/>
            <person name="Bunk B."/>
            <person name="Sproer C."/>
        </authorList>
    </citation>
    <scope>NUCLEOTIDE SEQUENCE [LARGE SCALE GENOMIC DNA]</scope>
    <source>
        <strain evidence="3">ST-PulAB-D4</strain>
    </source>
</reference>
<gene>
    <name evidence="2" type="ORF">STSP1_00829</name>
</gene>
<keyword evidence="1" id="KW-0732">Signal</keyword>
<dbReference type="PANTHER" id="PTHR43143:SF1">
    <property type="entry name" value="SERINE_THREONINE-PROTEIN PHOSPHATASE CPPED1"/>
    <property type="match status" value="1"/>
</dbReference>
<dbReference type="SUPFAM" id="SSF56300">
    <property type="entry name" value="Metallo-dependent phosphatases"/>
    <property type="match status" value="1"/>
</dbReference>
<dbReference type="InterPro" id="IPR051918">
    <property type="entry name" value="STPP_CPPED1"/>
</dbReference>
<dbReference type="PANTHER" id="PTHR43143">
    <property type="entry name" value="METALLOPHOSPHOESTERASE, CALCINEURIN SUPERFAMILY"/>
    <property type="match status" value="1"/>
</dbReference>
<dbReference type="InterPro" id="IPR029052">
    <property type="entry name" value="Metallo-depent_PP-like"/>
</dbReference>
<dbReference type="GO" id="GO:0016787">
    <property type="term" value="F:hydrolase activity"/>
    <property type="evidence" value="ECO:0007669"/>
    <property type="project" value="InterPro"/>
</dbReference>
<feature type="chain" id="PRO_5010863607" evidence="1">
    <location>
        <begin position="27"/>
        <end position="380"/>
    </location>
</feature>
<dbReference type="STRING" id="1941349.STSP1_00829"/>
<evidence type="ECO:0000313" key="2">
    <source>
        <dbReference type="EMBL" id="ARN56447.1"/>
    </source>
</evidence>
<accession>A0A1W6LKZ5</accession>